<comment type="catalytic activity">
    <reaction evidence="10">
        <text>RNA(n) + a ribonucleoside 5'-triphosphate = RNA(n+1) + diphosphate</text>
        <dbReference type="Rhea" id="RHEA:21248"/>
        <dbReference type="Rhea" id="RHEA-COMP:14527"/>
        <dbReference type="Rhea" id="RHEA-COMP:17342"/>
        <dbReference type="ChEBI" id="CHEBI:33019"/>
        <dbReference type="ChEBI" id="CHEBI:61557"/>
        <dbReference type="ChEBI" id="CHEBI:140395"/>
        <dbReference type="EC" id="2.7.7.48"/>
    </reaction>
</comment>
<dbReference type="GO" id="GO:0031380">
    <property type="term" value="C:nuclear RNA-directed RNA polymerase complex"/>
    <property type="evidence" value="ECO:0007669"/>
    <property type="project" value="TreeGrafter"/>
</dbReference>
<evidence type="ECO:0000256" key="1">
    <source>
        <dbReference type="ARBA" id="ARBA00005762"/>
    </source>
</evidence>
<evidence type="ECO:0000259" key="12">
    <source>
        <dbReference type="PROSITE" id="PS51194"/>
    </source>
</evidence>
<dbReference type="GO" id="GO:0030422">
    <property type="term" value="P:siRNA processing"/>
    <property type="evidence" value="ECO:0007669"/>
    <property type="project" value="TreeGrafter"/>
</dbReference>
<dbReference type="InterPro" id="IPR057596">
    <property type="entry name" value="RDRP_core"/>
</dbReference>
<proteinExistence type="inferred from homology"/>
<dbReference type="PANTHER" id="PTHR23079">
    <property type="entry name" value="RNA-DEPENDENT RNA POLYMERASE"/>
    <property type="match status" value="1"/>
</dbReference>
<dbReference type="InterPro" id="IPR011545">
    <property type="entry name" value="DEAD/DEAH_box_helicase_dom"/>
</dbReference>
<dbReference type="Pfam" id="PF00270">
    <property type="entry name" value="DEAD"/>
    <property type="match status" value="1"/>
</dbReference>
<dbReference type="Gene3D" id="3.40.50.300">
    <property type="entry name" value="P-loop containing nucleotide triphosphate hydrolases"/>
    <property type="match status" value="2"/>
</dbReference>
<keyword evidence="14" id="KW-1185">Reference proteome</keyword>
<evidence type="ECO:0000256" key="9">
    <source>
        <dbReference type="ARBA" id="ARBA00023158"/>
    </source>
</evidence>
<comment type="similarity">
    <text evidence="1">Belongs to the RdRP family.</text>
</comment>
<dbReference type="InterPro" id="IPR058752">
    <property type="entry name" value="RDRP_C_head"/>
</dbReference>
<keyword evidence="7" id="KW-0067">ATP-binding</keyword>
<keyword evidence="9" id="KW-0943">RNA-mediated gene silencing</keyword>
<dbReference type="GO" id="GO:0005524">
    <property type="term" value="F:ATP binding"/>
    <property type="evidence" value="ECO:0007669"/>
    <property type="project" value="UniProtKB-KW"/>
</dbReference>
<evidence type="ECO:0000313" key="14">
    <source>
        <dbReference type="Proteomes" id="UP000695562"/>
    </source>
</evidence>
<dbReference type="GO" id="GO:0003723">
    <property type="term" value="F:RNA binding"/>
    <property type="evidence" value="ECO:0007669"/>
    <property type="project" value="UniProtKB-KW"/>
</dbReference>
<sequence>MSTTTTHNSNSNSDQYTDSGNIMLLEHKFVHCECCTASIVSFDKLYFLQERNNLLLEIDGLHGYGKTWRFVTQNHYHDDDDNDDDDIQHHSGGSAKTSFLPFDPVSEESLLQLYDVPILLGCLACNSKIGFHRTRPNFGRGYSLCLEPSYVNLQFDGSPNTWSEALGKYAGTIPLIQLKNNHSSISSGTPLVKPLANTNITSPSSTFPPLSLSLSNNNNNNNNNNNINNNINENDQLIRSIGKKEGEDNINNTTTFVRKPYQSTIIEKLPNVPTLNNYTPFDYQIESFHQAIEENTILVLPTGMGKTLVSILTLLEMHRLNGGMNDKFEKRLSLFLVDRVPLANQQYDTIKEMTGLKVLLCHGQIKHRDLLIEISKKKYDVLVGTVDSVLNLIEDGFLSIFDFHFITFDEIHHASPGHGYCKMMEHVNRMEYSLRPRILGLTASLVENSLSYDRCIASMKQLQYTMKSQIFKPFLLDTNYKKAVPEIVSIKVAPFQDTFLKQIYDCLILFTKFLQKKANYVDLDLDSVQNNNRFLFGLRKLHSKVEKLEHKIFNELMRSVYDMYDLISILMTQGPSSTLMFFEQIANNSPFKTQILHFIDNIIVQLPTNGLPVNSSFRFEKLLDILSRSDINGQFRCIVFVETRTCARSLIKLLDDSPFSFLEPKMFVGHSYFDGMSVNKQTKLIESFVNGETKLLVSTSVLEEGIDISNCNSIICYDGISSLRALIQRRGRARSDQNTQFTILSDESQIKILHDIVESEDIMDLAIRELFESRNNEKDLEQKKFHNIKTINNNTSIGKNNNDETVDYFTLSFHCVEKLSQFKEFIHSKYSSLVKQIVDAYENESDEFLRSYIMVQFVKPKKDSLNFIQQIYTTISKEFGFWMYRPCFPDLRMSYKYECKIQDVSFTYGNMKSPTTFIQLEAMPSLVTMNLRRSQIELAWGLNNIYFRYEDIEKYGVYEQCPNPDIPFDNFYVFCHRPCAKSVGFQKAKDQVVYDRVTTSPALGNSFTYRFMVHKDSRTAFMNALEKVGFQIYLGRIKELIKAPSPPIEPISQQYPINNEEVSYLLHVLVTNRRFGSFEISQKFLDHIGLLVYRNQVPQAKALIHYAMVGDGEKFISLEKVLAKKDKAYTTFKDIDDQLLEPHNLITKSIVITPSRILVKAPEEKLGCRILRCFGAENFLLLRFADEKEERFSVLNRKLQDYLFTILDEGIDLNGKHYDYVGSSKSQQREATVWMCTGLNVPKIRKWAGTIEKDARIFLNRFALQFSTTMPFDYIEPHNYYIVPDIIHNGQNFSEGCGLIGENLVQRIIEKFEYDSHISAFQIRIGGCKGVVVLSKNVNNPDGLYIRDSMRKYETPEEEKLHRTLEIISVNTSTKCKLNKQIINLFSFLGTPHKYFHKLLLNHLVASSQMLYDWNMAKSYINEFLPENNQDPQIIINDIFIKKVLNLHYKKNLETCLDKIWITVENSRNLLGVNDPYFVLGPDQVFIQIIEVDENGIRHPRVLEGQVAICKPPCLHPGDIRFVEAVHNPHLKQDFIDLLVFSTRGEIPVFSQASGSDLDGDRYFVFFDKNIIPPKQDPNHQPLVYSSPSQPKVFDENIYSSNSLAKKFVENLSQGFLSSIADHHLALCDMLNPGHEECVNLALQHFIEVDAPKTGKHGNVKEEIRATIKDRGYPHFMNKGDPKRTYYISTKLMGLIYDQISNMNWIADILHEKQLKAETLVKGYEIYLEEAQKAYGLYQRSIGTLISRFGAKSEEELLVGFYSNTRSRHSFNQEIKDYIKSLYLAEKKKLQDDFIREFWTESLDNTLTVHREEILKKLSAWYFVAYSDNPNTRKRNTVTSFYTFVNVFQPVSSHDFGDQDKILRTQNILSHFNQKKVPKLRKIYEKASQLVNEISKLLDSTPKYSDNIKVRLCGSVSTMLVDINNDNYNIDLFIEIVDKVKISQKTINNIADIILDSQIKSKQLETTNKTISFINDNHIITIYFEKKPYNDSRYMQQLFQSNPFLLPFIHIILDWAKESHTLKVEDHGNQPQSAKDNNLAIHKFTRWMLSWIIINYLYEKKFLKSYGTILKNVPCQPLSWWDDVFKRSLNYNFSIEKSGYLGEKFLSFFKDIAHTFGSFFWKDKTLSINYPFLDSMDCSSSTLSLSSSVSPIPSHSQQYKPIFSFDKTDSSLETYQYLRDQFLGGFHCAASTLEISDFLNNSIGNNTSKIITEKKRPEYDKSFLDLLKAKVEKGGCKLETIITQQKKKISFVISGNSSAVVQGSHILRRELRDKLLPAFPIELLDFTSKDK</sequence>
<evidence type="ECO:0000256" key="3">
    <source>
        <dbReference type="ARBA" id="ARBA00022484"/>
    </source>
</evidence>
<dbReference type="InterPro" id="IPR001650">
    <property type="entry name" value="Helicase_C-like"/>
</dbReference>
<dbReference type="EC" id="2.7.7.48" evidence="2"/>
<reference evidence="13" key="1">
    <citation type="submission" date="2020-01" db="EMBL/GenBank/DDBJ databases">
        <title>Development of genomics and gene disruption for Polysphondylium violaceum indicates a role for the polyketide synthase stlB in stalk morphogenesis.</title>
        <authorList>
            <person name="Narita B."/>
            <person name="Kawabe Y."/>
            <person name="Kin K."/>
            <person name="Saito T."/>
            <person name="Gibbs R."/>
            <person name="Kuspa A."/>
            <person name="Muzny D."/>
            <person name="Queller D."/>
            <person name="Richards S."/>
            <person name="Strassman J."/>
            <person name="Sucgang R."/>
            <person name="Worley K."/>
            <person name="Schaap P."/>
        </authorList>
    </citation>
    <scope>NUCLEOTIDE SEQUENCE</scope>
    <source>
        <strain evidence="13">QSvi11</strain>
    </source>
</reference>
<evidence type="ECO:0000256" key="8">
    <source>
        <dbReference type="ARBA" id="ARBA00022884"/>
    </source>
</evidence>
<evidence type="ECO:0000256" key="7">
    <source>
        <dbReference type="ARBA" id="ARBA00022840"/>
    </source>
</evidence>
<evidence type="ECO:0000256" key="2">
    <source>
        <dbReference type="ARBA" id="ARBA00012494"/>
    </source>
</evidence>
<evidence type="ECO:0000256" key="5">
    <source>
        <dbReference type="ARBA" id="ARBA00022695"/>
    </source>
</evidence>
<evidence type="ECO:0000256" key="6">
    <source>
        <dbReference type="ARBA" id="ARBA00022741"/>
    </source>
</evidence>
<feature type="domain" description="Helicase C-terminal" evidence="12">
    <location>
        <begin position="618"/>
        <end position="781"/>
    </location>
</feature>
<dbReference type="Pfam" id="PF26253">
    <property type="entry name" value="RdRP_head"/>
    <property type="match status" value="1"/>
</dbReference>
<organism evidence="13 14">
    <name type="scientific">Polysphondylium violaceum</name>
    <dbReference type="NCBI Taxonomy" id="133409"/>
    <lineage>
        <taxon>Eukaryota</taxon>
        <taxon>Amoebozoa</taxon>
        <taxon>Evosea</taxon>
        <taxon>Eumycetozoa</taxon>
        <taxon>Dictyostelia</taxon>
        <taxon>Dictyosteliales</taxon>
        <taxon>Dictyosteliaceae</taxon>
        <taxon>Polysphondylium</taxon>
    </lineage>
</organism>
<accession>A0A8J4PTU5</accession>
<keyword evidence="3" id="KW-0696">RNA-directed RNA polymerase</keyword>
<dbReference type="GO" id="GO:0003968">
    <property type="term" value="F:RNA-directed RNA polymerase activity"/>
    <property type="evidence" value="ECO:0007669"/>
    <property type="project" value="UniProtKB-KW"/>
</dbReference>
<dbReference type="InterPro" id="IPR027417">
    <property type="entry name" value="P-loop_NTPase"/>
</dbReference>
<protein>
    <recommendedName>
        <fullName evidence="2">RNA-directed RNA polymerase</fullName>
        <ecNumber evidence="2">2.7.7.48</ecNumber>
    </recommendedName>
</protein>
<evidence type="ECO:0000259" key="11">
    <source>
        <dbReference type="PROSITE" id="PS51192"/>
    </source>
</evidence>
<gene>
    <name evidence="13" type="ORF">CYY_005232</name>
</gene>
<dbReference type="Pfam" id="PF05183">
    <property type="entry name" value="RdRP"/>
    <property type="match status" value="1"/>
</dbReference>
<dbReference type="SMART" id="SM00487">
    <property type="entry name" value="DEXDc"/>
    <property type="match status" value="1"/>
</dbReference>
<evidence type="ECO:0000256" key="10">
    <source>
        <dbReference type="ARBA" id="ARBA00048744"/>
    </source>
</evidence>
<comment type="caution">
    <text evidence="13">The sequence shown here is derived from an EMBL/GenBank/DDBJ whole genome shotgun (WGS) entry which is preliminary data.</text>
</comment>
<dbReference type="InterPro" id="IPR007855">
    <property type="entry name" value="RDRP"/>
</dbReference>
<dbReference type="SUPFAM" id="SSF52540">
    <property type="entry name" value="P-loop containing nucleoside triphosphate hydrolases"/>
    <property type="match status" value="1"/>
</dbReference>
<dbReference type="Pfam" id="PF00271">
    <property type="entry name" value="Helicase_C"/>
    <property type="match status" value="1"/>
</dbReference>
<keyword evidence="8" id="KW-0694">RNA-binding</keyword>
<keyword evidence="6" id="KW-0547">Nucleotide-binding</keyword>
<dbReference type="PANTHER" id="PTHR23079:SF55">
    <property type="entry name" value="RNA-DIRECTED RNA POLYMERASE"/>
    <property type="match status" value="1"/>
</dbReference>
<keyword evidence="5" id="KW-0548">Nucleotidyltransferase</keyword>
<feature type="domain" description="Helicase ATP-binding" evidence="11">
    <location>
        <begin position="287"/>
        <end position="463"/>
    </location>
</feature>
<dbReference type="Proteomes" id="UP000695562">
    <property type="component" value="Unassembled WGS sequence"/>
</dbReference>
<keyword evidence="4" id="KW-0808">Transferase</keyword>
<dbReference type="EMBL" id="AJWJ01000203">
    <property type="protein sequence ID" value="KAF2073447.1"/>
    <property type="molecule type" value="Genomic_DNA"/>
</dbReference>
<evidence type="ECO:0000313" key="13">
    <source>
        <dbReference type="EMBL" id="KAF2073447.1"/>
    </source>
</evidence>
<dbReference type="SMART" id="SM00490">
    <property type="entry name" value="HELICc"/>
    <property type="match status" value="1"/>
</dbReference>
<dbReference type="PROSITE" id="PS51192">
    <property type="entry name" value="HELICASE_ATP_BIND_1"/>
    <property type="match status" value="1"/>
</dbReference>
<dbReference type="PROSITE" id="PS51194">
    <property type="entry name" value="HELICASE_CTER"/>
    <property type="match status" value="1"/>
</dbReference>
<dbReference type="InterPro" id="IPR014001">
    <property type="entry name" value="Helicase_ATP-bd"/>
</dbReference>
<dbReference type="OrthoDB" id="6513042at2759"/>
<evidence type="ECO:0000256" key="4">
    <source>
        <dbReference type="ARBA" id="ARBA00022679"/>
    </source>
</evidence>
<name>A0A8J4PTU5_9MYCE</name>